<feature type="active site" evidence="9">
    <location>
        <position position="294"/>
    </location>
</feature>
<dbReference type="InterPro" id="IPR017850">
    <property type="entry name" value="Alkaline_phosphatase_core_sf"/>
</dbReference>
<dbReference type="SUPFAM" id="SSF53649">
    <property type="entry name" value="Alkaline phosphatase-like"/>
    <property type="match status" value="1"/>
</dbReference>
<evidence type="ECO:0000256" key="4">
    <source>
        <dbReference type="ARBA" id="ARBA00022475"/>
    </source>
</evidence>
<accession>A0A9E8RXL6</accession>
<keyword evidence="10" id="KW-0479">Metal-binding</keyword>
<feature type="domain" description="Sulfatase N-terminal" evidence="13">
    <location>
        <begin position="244"/>
        <end position="538"/>
    </location>
</feature>
<feature type="transmembrane region" description="Helical" evidence="12">
    <location>
        <begin position="67"/>
        <end position="89"/>
    </location>
</feature>
<evidence type="ECO:0000259" key="13">
    <source>
        <dbReference type="Pfam" id="PF00884"/>
    </source>
</evidence>
<feature type="transmembrane region" description="Helical" evidence="12">
    <location>
        <begin position="151"/>
        <end position="168"/>
    </location>
</feature>
<dbReference type="Proteomes" id="UP001164718">
    <property type="component" value="Chromosome"/>
</dbReference>
<evidence type="ECO:0000256" key="9">
    <source>
        <dbReference type="PIRSR" id="PIRSR005091-1"/>
    </source>
</evidence>
<dbReference type="Gene3D" id="3.30.1120.170">
    <property type="match status" value="1"/>
</dbReference>
<feature type="transmembrane region" description="Helical" evidence="12">
    <location>
        <begin position="12"/>
        <end position="33"/>
    </location>
</feature>
<comment type="similarity">
    <text evidence="3 8">Belongs to the LTA synthase family.</text>
</comment>
<feature type="binding site" evidence="11">
    <location>
        <position position="471"/>
    </location>
    <ligand>
        <name>Mn(2+)</name>
        <dbReference type="ChEBI" id="CHEBI:29035"/>
    </ligand>
</feature>
<gene>
    <name evidence="14" type="ORF">OE104_14425</name>
</gene>
<dbReference type="PANTHER" id="PTHR47371">
    <property type="entry name" value="LIPOTEICHOIC ACID SYNTHASE"/>
    <property type="match status" value="1"/>
</dbReference>
<evidence type="ECO:0000256" key="2">
    <source>
        <dbReference type="ARBA" id="ARBA00004936"/>
    </source>
</evidence>
<keyword evidence="4 8" id="KW-1003">Cell membrane</keyword>
<feature type="binding site" evidence="11">
    <location>
        <position position="294"/>
    </location>
    <ligand>
        <name>Mn(2+)</name>
        <dbReference type="ChEBI" id="CHEBI:29035"/>
    </ligand>
</feature>
<evidence type="ECO:0000256" key="5">
    <source>
        <dbReference type="ARBA" id="ARBA00022692"/>
    </source>
</evidence>
<evidence type="ECO:0000313" key="15">
    <source>
        <dbReference type="Proteomes" id="UP001164718"/>
    </source>
</evidence>
<dbReference type="AlphaFoldDB" id="A0A9E8RXL6"/>
<dbReference type="InterPro" id="IPR050448">
    <property type="entry name" value="OpgB/LTA_synthase_biosynth"/>
</dbReference>
<protein>
    <submittedName>
        <fullName evidence="14">LTA synthase family protein</fullName>
    </submittedName>
</protein>
<keyword evidence="15" id="KW-1185">Reference proteome</keyword>
<dbReference type="InterPro" id="IPR000917">
    <property type="entry name" value="Sulfatase_N"/>
</dbReference>
<evidence type="ECO:0000256" key="6">
    <source>
        <dbReference type="ARBA" id="ARBA00022989"/>
    </source>
</evidence>
<feature type="transmembrane region" description="Helical" evidence="12">
    <location>
        <begin position="39"/>
        <end position="60"/>
    </location>
</feature>
<keyword evidence="10" id="KW-0464">Manganese</keyword>
<dbReference type="Gene3D" id="3.40.720.10">
    <property type="entry name" value="Alkaline Phosphatase, subunit A"/>
    <property type="match status" value="1"/>
</dbReference>
<comment type="subcellular location">
    <subcellularLocation>
        <location evidence="1">Cell membrane</location>
        <topology evidence="1">Multi-pass membrane protein</topology>
    </subcellularLocation>
</comment>
<dbReference type="PIRSF" id="PIRSF005091">
    <property type="entry name" value="Mmb_sulf_HI1246"/>
    <property type="match status" value="1"/>
</dbReference>
<dbReference type="GO" id="GO:0046872">
    <property type="term" value="F:metal ion binding"/>
    <property type="evidence" value="ECO:0007669"/>
    <property type="project" value="UniProtKB-KW"/>
</dbReference>
<dbReference type="RefSeq" id="WP_275417475.1">
    <property type="nucleotide sequence ID" value="NZ_CP106878.1"/>
</dbReference>
<dbReference type="PANTHER" id="PTHR47371:SF3">
    <property type="entry name" value="PHOSPHOGLYCEROL TRANSFERASE I"/>
    <property type="match status" value="1"/>
</dbReference>
<dbReference type="CDD" id="cd16015">
    <property type="entry name" value="LTA_synthase"/>
    <property type="match status" value="1"/>
</dbReference>
<evidence type="ECO:0000256" key="8">
    <source>
        <dbReference type="PIRNR" id="PIRNR005091"/>
    </source>
</evidence>
<name>A0A9E8RXL6_9BACI</name>
<proteinExistence type="inferred from homology"/>
<evidence type="ECO:0000256" key="11">
    <source>
        <dbReference type="PIRSR" id="PIRSR005091-3"/>
    </source>
</evidence>
<dbReference type="InterPro" id="IPR012160">
    <property type="entry name" value="LtaS-like"/>
</dbReference>
<organism evidence="14 15">
    <name type="scientific">Fervidibacillus albus</name>
    <dbReference type="NCBI Taxonomy" id="2980026"/>
    <lineage>
        <taxon>Bacteria</taxon>
        <taxon>Bacillati</taxon>
        <taxon>Bacillota</taxon>
        <taxon>Bacilli</taxon>
        <taxon>Bacillales</taxon>
        <taxon>Bacillaceae</taxon>
        <taxon>Fervidibacillus</taxon>
    </lineage>
</organism>
<keyword evidence="6 12" id="KW-1133">Transmembrane helix</keyword>
<evidence type="ECO:0000256" key="3">
    <source>
        <dbReference type="ARBA" id="ARBA00009983"/>
    </source>
</evidence>
<dbReference type="EMBL" id="CP106878">
    <property type="protein sequence ID" value="WAA09692.1"/>
    <property type="molecule type" value="Genomic_DNA"/>
</dbReference>
<evidence type="ECO:0000256" key="1">
    <source>
        <dbReference type="ARBA" id="ARBA00004651"/>
    </source>
</evidence>
<sequence>MDSRASMIRFLKSSFFIFTNLIVFKIIILRYLLFGEINILNTFLLELGFILFIMSLVELLPSISKMIGYLVVNIILSTLFLAIAMYHAYFGRIVTYFALFQFGQVGAISDSIFALIKPAYLLFFIDVIVIVLLMIFKKFPIRSISVSKKIVIPLLFLGFFASFVNFYINKDEFYSNNVVEAMDKGILNYELIEIYRGPETALASDVESISNEDTEALKKEILALKGLSYIPPEERNYFGAAEGRNLIVIQVESMQNFPIGLEVGGQEVTPNMNRLIENSFYFSRLFQQTGPGNTSDAEFLMNTSLFPTPFNPTSQTYGGKIFPSLPRLLKKKGYTTMTFHADEIEFWNRIELYPALGFDTYYDETFFEKKDLIGMGSSDEYMFEKAFEVLKAHHVTNQKFYAHLVTLTTHHPFTIPSDRITLDLPEKFQNTLTGNYLVAMNYVDRAIRELIDALKEEGIYENSVIVIYGDHFGLQQSAISEEDTNLVSDLLGHEYQTIDRLNIPFIIHVPGITEPGQTFDQVSGQMDMMPTVANLLGISLDDQIIFGQDLLNSDQNLLGVRYYLPIGSFFNDEILFIPEKGFEDGTAYDIRTEEVIEDFEKYKEDYERVLKLEAISDEYVKNLPER</sequence>
<feature type="transmembrane region" description="Helical" evidence="12">
    <location>
        <begin position="119"/>
        <end position="139"/>
    </location>
</feature>
<keyword evidence="5 12" id="KW-0812">Transmembrane</keyword>
<dbReference type="GO" id="GO:0005886">
    <property type="term" value="C:plasma membrane"/>
    <property type="evidence" value="ECO:0007669"/>
    <property type="project" value="UniProtKB-SubCell"/>
</dbReference>
<comment type="pathway">
    <text evidence="2">Cell wall biogenesis; lipoteichoic acid biosynthesis.</text>
</comment>
<evidence type="ECO:0000313" key="14">
    <source>
        <dbReference type="EMBL" id="WAA09692.1"/>
    </source>
</evidence>
<evidence type="ECO:0000256" key="7">
    <source>
        <dbReference type="ARBA" id="ARBA00023136"/>
    </source>
</evidence>
<dbReference type="KEGG" id="faf:OE104_14425"/>
<evidence type="ECO:0000256" key="10">
    <source>
        <dbReference type="PIRSR" id="PIRSR005091-2"/>
    </source>
</evidence>
<feature type="binding site" evidence="11">
    <location>
        <position position="470"/>
    </location>
    <ligand>
        <name>Mn(2+)</name>
        <dbReference type="ChEBI" id="CHEBI:29035"/>
    </ligand>
</feature>
<feature type="binding site" evidence="11">
    <location>
        <position position="252"/>
    </location>
    <ligand>
        <name>Mn(2+)</name>
        <dbReference type="ChEBI" id="CHEBI:29035"/>
    </ligand>
</feature>
<evidence type="ECO:0000256" key="12">
    <source>
        <dbReference type="SAM" id="Phobius"/>
    </source>
</evidence>
<keyword evidence="7 8" id="KW-0472">Membrane</keyword>
<reference evidence="14" key="1">
    <citation type="submission" date="2022-09" db="EMBL/GenBank/DDBJ databases">
        <title>Complete Genomes of Fervidibacillus albus and Fervidibacillus halotolerans isolated from tidal flat sediments.</title>
        <authorList>
            <person name="Kwon K.K."/>
            <person name="Yang S.-H."/>
            <person name="Park M.J."/>
            <person name="Oh H.-M."/>
        </authorList>
    </citation>
    <scope>NUCLEOTIDE SEQUENCE</scope>
    <source>
        <strain evidence="14">MEBiC13591</strain>
    </source>
</reference>
<feature type="binding site" evidence="10">
    <location>
        <position position="410"/>
    </location>
    <ligand>
        <name>substrate</name>
    </ligand>
</feature>
<dbReference type="Pfam" id="PF00884">
    <property type="entry name" value="Sulfatase"/>
    <property type="match status" value="1"/>
</dbReference>